<dbReference type="PATRIC" id="fig|1360.105.peg.805"/>
<dbReference type="RefSeq" id="WP_081041386.1">
    <property type="nucleotide sequence ID" value="NZ_LKLN01000071.1"/>
</dbReference>
<dbReference type="NCBIfam" id="TIGR01847">
    <property type="entry name" value="bacteriocin_sig"/>
    <property type="match status" value="1"/>
</dbReference>
<organism evidence="1 2">
    <name type="scientific">Lactococcus lactis subsp. lactis</name>
    <name type="common">Streptococcus lactis</name>
    <dbReference type="NCBI Taxonomy" id="1360"/>
    <lineage>
        <taxon>Bacteria</taxon>
        <taxon>Bacillati</taxon>
        <taxon>Bacillota</taxon>
        <taxon>Bacilli</taxon>
        <taxon>Lactobacillales</taxon>
        <taxon>Streptococcaceae</taxon>
        <taxon>Lactococcus</taxon>
    </lineage>
</organism>
<evidence type="ECO:0000313" key="1">
    <source>
        <dbReference type="EMBL" id="KSU03645.1"/>
    </source>
</evidence>
<dbReference type="EMBL" id="LKLN01000071">
    <property type="protein sequence ID" value="KSU03645.1"/>
    <property type="molecule type" value="Genomic_DNA"/>
</dbReference>
<proteinExistence type="predicted"/>
<dbReference type="AlphaFoldDB" id="A0A0V8CR21"/>
<accession>A0A0V8CR21</accession>
<sequence length="57" mass="6374">MSSKNVNLDAMFMEQYKELTDEELMEINGGAIYKGSAMYNFLWALSTATEAIGNPFS</sequence>
<gene>
    <name evidence="1" type="ORF">KF282_1728</name>
</gene>
<protein>
    <submittedName>
        <fullName evidence="1">Uncharacterized protein</fullName>
    </submittedName>
</protein>
<name>A0A0V8CR21_LACLL</name>
<dbReference type="InterPro" id="IPR023991">
    <property type="entry name" value="Bacteriocin_IIb_lactobn/cerein"/>
</dbReference>
<dbReference type="InterPro" id="IPR010133">
    <property type="entry name" value="Bacteriocin_signal_seq"/>
</dbReference>
<dbReference type="Proteomes" id="UP000053058">
    <property type="component" value="Unassembled WGS sequence"/>
</dbReference>
<dbReference type="NCBIfam" id="TIGR03949">
    <property type="entry name" value="bact_IIb_cerein"/>
    <property type="match status" value="1"/>
</dbReference>
<reference evidence="2" key="1">
    <citation type="submission" date="2015-10" db="EMBL/GenBank/DDBJ databases">
        <title>Draft Genome Sequences of 11 Lactococcus lactis subspecies cremoris strains.</title>
        <authorList>
            <person name="Wels M."/>
            <person name="Backus L."/>
            <person name="Boekhorst J."/>
            <person name="Dijkstra A."/>
            <person name="Beerthuizen M."/>
            <person name="Kelly W."/>
            <person name="Siezen R."/>
            <person name="Bachmann H."/>
            <person name="Van Hijum S."/>
        </authorList>
    </citation>
    <scope>NUCLEOTIDE SEQUENCE [LARGE SCALE GENOMIC DNA]</scope>
    <source>
        <strain evidence="2">KF282</strain>
    </source>
</reference>
<evidence type="ECO:0000313" key="2">
    <source>
        <dbReference type="Proteomes" id="UP000053058"/>
    </source>
</evidence>
<comment type="caution">
    <text evidence="1">The sequence shown here is derived from an EMBL/GenBank/DDBJ whole genome shotgun (WGS) entry which is preliminary data.</text>
</comment>